<organism evidence="2">
    <name type="scientific">Neurospora crassa</name>
    <dbReference type="NCBI Taxonomy" id="5141"/>
    <lineage>
        <taxon>Eukaryota</taxon>
        <taxon>Fungi</taxon>
        <taxon>Dikarya</taxon>
        <taxon>Ascomycota</taxon>
        <taxon>Pezizomycotina</taxon>
        <taxon>Sordariomycetes</taxon>
        <taxon>Sordariomycetidae</taxon>
        <taxon>Sordariales</taxon>
        <taxon>Sordariaceae</taxon>
        <taxon>Neurospora</taxon>
    </lineage>
</organism>
<feature type="compositionally biased region" description="Basic residues" evidence="1">
    <location>
        <begin position="594"/>
        <end position="604"/>
    </location>
</feature>
<dbReference type="EMBL" id="BX842630">
    <property type="protein sequence ID" value="CAE76362.1"/>
    <property type="molecule type" value="Genomic_DNA"/>
</dbReference>
<proteinExistence type="predicted"/>
<feature type="region of interest" description="Disordered" evidence="1">
    <location>
        <begin position="498"/>
        <end position="675"/>
    </location>
</feature>
<dbReference type="AlphaFoldDB" id="Q6MVD7"/>
<reference evidence="2" key="2">
    <citation type="submission" date="2003-11" db="EMBL/GenBank/DDBJ databases">
        <authorList>
            <person name="German Neurospora genome project"/>
        </authorList>
    </citation>
    <scope>NUCLEOTIDE SEQUENCE</scope>
</reference>
<feature type="compositionally biased region" description="Low complexity" evidence="1">
    <location>
        <begin position="781"/>
        <end position="802"/>
    </location>
</feature>
<feature type="compositionally biased region" description="Polar residues" evidence="1">
    <location>
        <begin position="809"/>
        <end position="819"/>
    </location>
</feature>
<evidence type="ECO:0000313" key="2">
    <source>
        <dbReference type="EMBL" id="CAE76362.1"/>
    </source>
</evidence>
<dbReference type="eggNOG" id="ENOG502SFIP">
    <property type="taxonomic scope" value="Eukaryota"/>
</dbReference>
<feature type="compositionally biased region" description="Low complexity" evidence="1">
    <location>
        <begin position="621"/>
        <end position="643"/>
    </location>
</feature>
<gene>
    <name evidence="2" type="primary">B13D15.070</name>
</gene>
<dbReference type="VEuPathDB" id="FungiDB:NCU01991"/>
<feature type="region of interest" description="Disordered" evidence="1">
    <location>
        <begin position="439"/>
        <end position="465"/>
    </location>
</feature>
<sequence>MTGRGRGRPGTRQQQPAEGTTVAVRRTMRLQQQSPPPTQGEQAEQHQLQQQQQQQQVQDAQIDPAITGAQELGMPPPPVPAPKGQSKDSEQAFVEVARRSTRRDARAGSMVSVNSVLTRVSGTDAISSQPETPSFALRRGTSTSFTGAPARGVSIDTVSELGRTPARRGKERLLMSRMLPHLFASADKLFTLLATIHPQQRDPDEQAALEEEFEMYRSRYISNNSEPSINLKHVLSAMEVDPNSPAGSDACKTVTLANFATMFDRIDVIQQGKTEDDLADLQVCDDIIAQSLVVDGVENSALLKPEDIMTIVVEIRTLLFMLTLQNFEAQNQLPVSRSEILADTFCQGVPSVEAVEDFKQGNKDALPLRLVPGIDPNGDPWHKEGYITRLQSICGCLPNESIDDAALHACLEHIKKLYDPHTSLRAIRDSLETCFHETKRQLQPVPPGPSYLATQYGAPDSSAEETQIQSQLESESLAVTGQRQLNYLASLQKIPLESDSEASQAQDGGFSTTQDIFGRPHELPLSSYPPLGRAPYPPSFDAQQSPPLAYPSNPSAFQNGTLYAQSAAQLGRPKRASPSGNDGVVDGSDVSKPPAKKPRTRRPRPAVPTPAAEGAMGDVGTPSSSAATAAAAVAAVARYSPSSGTKAEPDLDAVSQRSRELSAANRKARGPQSRSPWLRDDIRMLIKAVDTYKCKWSVIEKEIKEGKIPFERPRDQQALRDKARLLKQDFLKADAILPPSFDLVVLGKKEKEAVKACGKNPDRKEDDVRNGFPINTDYHAQEPMQEQASAAEAEDQAQVQGEEQPDMQLETQAEVQTEAQPEASAVVSDEVPVDAEAIEAASTS</sequence>
<evidence type="ECO:0000256" key="1">
    <source>
        <dbReference type="SAM" id="MobiDB-lite"/>
    </source>
</evidence>
<feature type="compositionally biased region" description="Polar residues" evidence="1">
    <location>
        <begin position="541"/>
        <end position="568"/>
    </location>
</feature>
<feature type="compositionally biased region" description="Polar residues" evidence="1">
    <location>
        <begin position="501"/>
        <end position="515"/>
    </location>
</feature>
<protein>
    <submittedName>
        <fullName evidence="2">Uncharacterized protein B13D15.070</fullName>
    </submittedName>
</protein>
<name>Q6MVD7_NEUCS</name>
<feature type="compositionally biased region" description="Basic and acidic residues" evidence="1">
    <location>
        <begin position="756"/>
        <end position="769"/>
    </location>
</feature>
<feature type="region of interest" description="Disordered" evidence="1">
    <location>
        <begin position="124"/>
        <end position="150"/>
    </location>
</feature>
<reference evidence="2" key="1">
    <citation type="submission" date="2003-11" db="EMBL/GenBank/DDBJ databases">
        <authorList>
            <person name="Schulte U."/>
            <person name="Aign V."/>
            <person name="Hoheisel J."/>
            <person name="Brandt P."/>
            <person name="Fartmann B."/>
            <person name="Holland R."/>
            <person name="Nyakatura G."/>
            <person name="Mewes H.W."/>
            <person name="Mannhaupt G."/>
        </authorList>
    </citation>
    <scope>NUCLEOTIDE SEQUENCE</scope>
</reference>
<feature type="region of interest" description="Disordered" evidence="1">
    <location>
        <begin position="1"/>
        <end position="107"/>
    </location>
</feature>
<feature type="region of interest" description="Disordered" evidence="1">
    <location>
        <begin position="756"/>
        <end position="844"/>
    </location>
</feature>
<dbReference type="OrthoDB" id="5398572at2759"/>
<accession>Q6MVD7</accession>
<feature type="compositionally biased region" description="Low complexity" evidence="1">
    <location>
        <begin position="39"/>
        <end position="61"/>
    </location>
</feature>
<dbReference type="HOGENOM" id="CLU_353803_0_0_1"/>
<feature type="compositionally biased region" description="Basic and acidic residues" evidence="1">
    <location>
        <begin position="85"/>
        <end position="106"/>
    </location>
</feature>